<name>A0ABV9NED3_9PROT</name>
<organism evidence="2 3">
    <name type="scientific">Glycocaulis abyssi</name>
    <dbReference type="NCBI Taxonomy" id="1433403"/>
    <lineage>
        <taxon>Bacteria</taxon>
        <taxon>Pseudomonadati</taxon>
        <taxon>Pseudomonadota</taxon>
        <taxon>Alphaproteobacteria</taxon>
        <taxon>Maricaulales</taxon>
        <taxon>Maricaulaceae</taxon>
        <taxon>Glycocaulis</taxon>
    </lineage>
</organism>
<dbReference type="Proteomes" id="UP001596024">
    <property type="component" value="Unassembled WGS sequence"/>
</dbReference>
<evidence type="ECO:0000313" key="3">
    <source>
        <dbReference type="Proteomes" id="UP001596024"/>
    </source>
</evidence>
<sequence length="69" mass="7521">MSFVIEDGVEVPPTGRKAGSKNKFTGKRDDAVDEARKLHEAGLSKIEASRQVVSLLNLSIQPDTISRLI</sequence>
<accession>A0ABV9NED3</accession>
<proteinExistence type="predicted"/>
<protein>
    <recommendedName>
        <fullName evidence="4">Transposase</fullName>
    </recommendedName>
</protein>
<evidence type="ECO:0000256" key="1">
    <source>
        <dbReference type="SAM" id="MobiDB-lite"/>
    </source>
</evidence>
<dbReference type="EMBL" id="JBHSGQ010000009">
    <property type="protein sequence ID" value="MFC4726321.1"/>
    <property type="molecule type" value="Genomic_DNA"/>
</dbReference>
<feature type="region of interest" description="Disordered" evidence="1">
    <location>
        <begin position="1"/>
        <end position="28"/>
    </location>
</feature>
<comment type="caution">
    <text evidence="2">The sequence shown here is derived from an EMBL/GenBank/DDBJ whole genome shotgun (WGS) entry which is preliminary data.</text>
</comment>
<reference evidence="3" key="1">
    <citation type="journal article" date="2019" name="Int. J. Syst. Evol. Microbiol.">
        <title>The Global Catalogue of Microorganisms (GCM) 10K type strain sequencing project: providing services to taxonomists for standard genome sequencing and annotation.</title>
        <authorList>
            <consortium name="The Broad Institute Genomics Platform"/>
            <consortium name="The Broad Institute Genome Sequencing Center for Infectious Disease"/>
            <person name="Wu L."/>
            <person name="Ma J."/>
        </authorList>
    </citation>
    <scope>NUCLEOTIDE SEQUENCE [LARGE SCALE GENOMIC DNA]</scope>
    <source>
        <strain evidence="3">CCUG 62981</strain>
    </source>
</reference>
<evidence type="ECO:0008006" key="4">
    <source>
        <dbReference type="Google" id="ProtNLM"/>
    </source>
</evidence>
<evidence type="ECO:0000313" key="2">
    <source>
        <dbReference type="EMBL" id="MFC4726321.1"/>
    </source>
</evidence>
<dbReference type="RefSeq" id="WP_371392627.1">
    <property type="nucleotide sequence ID" value="NZ_CP163421.1"/>
</dbReference>
<keyword evidence="3" id="KW-1185">Reference proteome</keyword>
<gene>
    <name evidence="2" type="ORF">ACFPB0_13575</name>
</gene>